<protein>
    <submittedName>
        <fullName evidence="1">Uncharacterized protein</fullName>
    </submittedName>
</protein>
<proteinExistence type="predicted"/>
<dbReference type="Proteomes" id="UP001595990">
    <property type="component" value="Unassembled WGS sequence"/>
</dbReference>
<dbReference type="EMBL" id="JBHSFS010000013">
    <property type="protein sequence ID" value="MFC4516357.1"/>
    <property type="molecule type" value="Genomic_DNA"/>
</dbReference>
<name>A0ABV9BQM3_9ACTN</name>
<organism evidence="1 2">
    <name type="scientific">Streptomyces ehimensis</name>
    <dbReference type="NCBI Taxonomy" id="68195"/>
    <lineage>
        <taxon>Bacteria</taxon>
        <taxon>Bacillati</taxon>
        <taxon>Actinomycetota</taxon>
        <taxon>Actinomycetes</taxon>
        <taxon>Kitasatosporales</taxon>
        <taxon>Streptomycetaceae</taxon>
        <taxon>Streptomyces</taxon>
    </lineage>
</organism>
<dbReference type="RefSeq" id="WP_417923558.1">
    <property type="nucleotide sequence ID" value="NZ_JBHSFS010000013.1"/>
</dbReference>
<reference evidence="2" key="1">
    <citation type="journal article" date="2019" name="Int. J. Syst. Evol. Microbiol.">
        <title>The Global Catalogue of Microorganisms (GCM) 10K type strain sequencing project: providing services to taxonomists for standard genome sequencing and annotation.</title>
        <authorList>
            <consortium name="The Broad Institute Genomics Platform"/>
            <consortium name="The Broad Institute Genome Sequencing Center for Infectious Disease"/>
            <person name="Wu L."/>
            <person name="Ma J."/>
        </authorList>
    </citation>
    <scope>NUCLEOTIDE SEQUENCE [LARGE SCALE GENOMIC DNA]</scope>
    <source>
        <strain evidence="2">CECT 8064</strain>
    </source>
</reference>
<comment type="caution">
    <text evidence="1">The sequence shown here is derived from an EMBL/GenBank/DDBJ whole genome shotgun (WGS) entry which is preliminary data.</text>
</comment>
<gene>
    <name evidence="1" type="ORF">ACFPEN_25895</name>
</gene>
<sequence length="100" mass="11031">MDTYEGLARLEWWVNRSTSLGGFDVHVTARATSSGWTCDAVFPGPLPEDHREAFDLLMQADPIFTLHFDEGSEILVHVASVRDGGHLALTAYEQAEPVDS</sequence>
<keyword evidence="2" id="KW-1185">Reference proteome</keyword>
<evidence type="ECO:0000313" key="2">
    <source>
        <dbReference type="Proteomes" id="UP001595990"/>
    </source>
</evidence>
<accession>A0ABV9BQM3</accession>
<evidence type="ECO:0000313" key="1">
    <source>
        <dbReference type="EMBL" id="MFC4516357.1"/>
    </source>
</evidence>